<comment type="caution">
    <text evidence="1">The sequence shown here is derived from an EMBL/GenBank/DDBJ whole genome shotgun (WGS) entry which is preliminary data.</text>
</comment>
<dbReference type="EMBL" id="VSSQ01069267">
    <property type="protein sequence ID" value="MPN21305.1"/>
    <property type="molecule type" value="Genomic_DNA"/>
</dbReference>
<evidence type="ECO:0000313" key="1">
    <source>
        <dbReference type="EMBL" id="MPN21305.1"/>
    </source>
</evidence>
<dbReference type="AlphaFoldDB" id="A0A645G3T4"/>
<proteinExistence type="predicted"/>
<organism evidence="1">
    <name type="scientific">bioreactor metagenome</name>
    <dbReference type="NCBI Taxonomy" id="1076179"/>
    <lineage>
        <taxon>unclassified sequences</taxon>
        <taxon>metagenomes</taxon>
        <taxon>ecological metagenomes</taxon>
    </lineage>
</organism>
<accession>A0A645G3T4</accession>
<name>A0A645G3T4_9ZZZZ</name>
<sequence>MPAHRGGAAYHGLPLPGGAAQALQLLGVVGEIQQVHALQLSEELGEAVPVGEKGDALAGVHAQMVTAAADGMILPQQADGAAVAAVRALLVHLVVGFGGDGGGAPALFQLVARLAEAQIQRHQPSPLSLK</sequence>
<gene>
    <name evidence="1" type="ORF">SDC9_168684</name>
</gene>
<protein>
    <submittedName>
        <fullName evidence="1">Uncharacterized protein</fullName>
    </submittedName>
</protein>
<reference evidence="1" key="1">
    <citation type="submission" date="2019-08" db="EMBL/GenBank/DDBJ databases">
        <authorList>
            <person name="Kucharzyk K."/>
            <person name="Murdoch R.W."/>
            <person name="Higgins S."/>
            <person name="Loffler F."/>
        </authorList>
    </citation>
    <scope>NUCLEOTIDE SEQUENCE</scope>
</reference>